<sequence>MNNLEKKIGEVTHYFGHIPAGIIKLGGKLKAGDKVRFKGATTDFTQEISSMQVDHKDIDKAKKGDEVGIKVDERVREGDEVFLVK</sequence>
<proteinExistence type="predicted"/>
<evidence type="ECO:0000259" key="1">
    <source>
        <dbReference type="Pfam" id="PF03144"/>
    </source>
</evidence>
<dbReference type="Proteomes" id="UP000885744">
    <property type="component" value="Unassembled WGS sequence"/>
</dbReference>
<accession>A0A7C1SXV9</accession>
<keyword evidence="2" id="KW-0251">Elongation factor</keyword>
<dbReference type="EMBL" id="DRHH01000061">
    <property type="protein sequence ID" value="HEB14061.1"/>
    <property type="molecule type" value="Genomic_DNA"/>
</dbReference>
<dbReference type="GO" id="GO:0005525">
    <property type="term" value="F:GTP binding"/>
    <property type="evidence" value="ECO:0007669"/>
    <property type="project" value="InterPro"/>
</dbReference>
<gene>
    <name evidence="2" type="ORF">ENI09_01485</name>
</gene>
<dbReference type="InterPro" id="IPR009000">
    <property type="entry name" value="Transl_B-barrel_sf"/>
</dbReference>
<feature type="domain" description="Translation elongation factor EFTu-like" evidence="1">
    <location>
        <begin position="27"/>
        <end position="71"/>
    </location>
</feature>
<protein>
    <submittedName>
        <fullName evidence="2">Translation elongation factor-like protein</fullName>
    </submittedName>
</protein>
<dbReference type="Gene3D" id="2.40.30.10">
    <property type="entry name" value="Translation factors"/>
    <property type="match status" value="1"/>
</dbReference>
<reference evidence="2" key="1">
    <citation type="journal article" date="2020" name="mSystems">
        <title>Genome- and Community-Level Interaction Insights into Carbon Utilization and Element Cycling Functions of Hydrothermarchaeota in Hydrothermal Sediment.</title>
        <authorList>
            <person name="Zhou Z."/>
            <person name="Liu Y."/>
            <person name="Xu W."/>
            <person name="Pan J."/>
            <person name="Luo Z.H."/>
            <person name="Li M."/>
        </authorList>
    </citation>
    <scope>NUCLEOTIDE SEQUENCE [LARGE SCALE GENOMIC DNA]</scope>
    <source>
        <strain evidence="2">HyVt-365</strain>
    </source>
</reference>
<keyword evidence="2" id="KW-0648">Protein biosynthesis</keyword>
<dbReference type="GO" id="GO:0003746">
    <property type="term" value="F:translation elongation factor activity"/>
    <property type="evidence" value="ECO:0007669"/>
    <property type="project" value="UniProtKB-KW"/>
</dbReference>
<dbReference type="SUPFAM" id="SSF50447">
    <property type="entry name" value="Translation proteins"/>
    <property type="match status" value="1"/>
</dbReference>
<dbReference type="Pfam" id="PF03144">
    <property type="entry name" value="GTP_EFTU_D2"/>
    <property type="match status" value="1"/>
</dbReference>
<comment type="caution">
    <text evidence="2">The sequence shown here is derived from an EMBL/GenBank/DDBJ whole genome shotgun (WGS) entry which is preliminary data.</text>
</comment>
<dbReference type="AlphaFoldDB" id="A0A7C1SXV9"/>
<evidence type="ECO:0000313" key="2">
    <source>
        <dbReference type="EMBL" id="HEB14061.1"/>
    </source>
</evidence>
<name>A0A7C1SXV9_UNCKA</name>
<organism evidence="2">
    <name type="scientific">candidate division WWE3 bacterium</name>
    <dbReference type="NCBI Taxonomy" id="2053526"/>
    <lineage>
        <taxon>Bacteria</taxon>
        <taxon>Katanobacteria</taxon>
    </lineage>
</organism>
<dbReference type="InterPro" id="IPR004161">
    <property type="entry name" value="EFTu-like_2"/>
</dbReference>